<dbReference type="Pfam" id="PF01648">
    <property type="entry name" value="ACPS"/>
    <property type="match status" value="1"/>
</dbReference>
<dbReference type="InterPro" id="IPR050559">
    <property type="entry name" value="P-Pant_transferase_sf"/>
</dbReference>
<keyword evidence="2" id="KW-0808">Transferase</keyword>
<dbReference type="EMBL" id="JACGWJ010000027">
    <property type="protein sequence ID" value="KAL0309510.1"/>
    <property type="molecule type" value="Genomic_DNA"/>
</dbReference>
<accession>A0AAW2KRC0</accession>
<evidence type="ECO:0000259" key="3">
    <source>
        <dbReference type="Pfam" id="PF01648"/>
    </source>
</evidence>
<dbReference type="Gene3D" id="3.90.470.20">
    <property type="entry name" value="4'-phosphopantetheinyl transferase domain"/>
    <property type="match status" value="1"/>
</dbReference>
<dbReference type="GO" id="GO:0005829">
    <property type="term" value="C:cytosol"/>
    <property type="evidence" value="ECO:0007669"/>
    <property type="project" value="TreeGrafter"/>
</dbReference>
<proteinExistence type="predicted"/>
<evidence type="ECO:0000256" key="2">
    <source>
        <dbReference type="ARBA" id="ARBA00022679"/>
    </source>
</evidence>
<dbReference type="InterPro" id="IPR037143">
    <property type="entry name" value="4-PPantetheinyl_Trfase_dom_sf"/>
</dbReference>
<dbReference type="GO" id="GO:0008897">
    <property type="term" value="F:holo-[acyl-carrier-protein] synthase activity"/>
    <property type="evidence" value="ECO:0007669"/>
    <property type="project" value="UniProtKB-EC"/>
</dbReference>
<dbReference type="AlphaFoldDB" id="A0AAW2KRC0"/>
<dbReference type="FunFam" id="3.90.470.20:FF:000011">
    <property type="entry name" value="Os08g0243100 protein"/>
    <property type="match status" value="1"/>
</dbReference>
<dbReference type="InterPro" id="IPR008278">
    <property type="entry name" value="4-PPantetheinyl_Trfase_dom"/>
</dbReference>
<gene>
    <name evidence="4" type="ORF">Sradi_5893300</name>
</gene>
<name>A0AAW2KRC0_SESRA</name>
<dbReference type="GO" id="GO:0019878">
    <property type="term" value="P:lysine biosynthetic process via aminoadipic acid"/>
    <property type="evidence" value="ECO:0007669"/>
    <property type="project" value="TreeGrafter"/>
</dbReference>
<protein>
    <recommendedName>
        <fullName evidence="1">holo-[acyl-carrier-protein] synthase</fullName>
        <ecNumber evidence="1">2.7.8.7</ecNumber>
    </recommendedName>
</protein>
<sequence length="244" mass="27887">MKLHCFQRTFFHSSPSLSPIQLPAPMETHLWYIKPSEVKSESLLKEYLDILSPYQINSEINPRSLKFRKNIHGKPEIGIDVEEKHRNIKHNILSFARRYFSEHEVQFLATISDPQVQRMEFIKLWTLKEAYVKALGKGFSGAPFKTFTIRSTSVPEDFNKLEGLSPKASEIVVDSFDNPTVLTSNWRFLLLELANSHYAAICTEKHGASEGDRNVPVKLTVWKTIPLLEDECVSGTDAVKIRGL</sequence>
<dbReference type="EC" id="2.7.8.7" evidence="1"/>
<evidence type="ECO:0000313" key="4">
    <source>
        <dbReference type="EMBL" id="KAL0309510.1"/>
    </source>
</evidence>
<evidence type="ECO:0000256" key="1">
    <source>
        <dbReference type="ARBA" id="ARBA00013172"/>
    </source>
</evidence>
<feature type="domain" description="4'-phosphopantetheinyl transferase" evidence="3">
    <location>
        <begin position="77"/>
        <end position="157"/>
    </location>
</feature>
<dbReference type="SUPFAM" id="SSF56214">
    <property type="entry name" value="4'-phosphopantetheinyl transferase"/>
    <property type="match status" value="1"/>
</dbReference>
<reference evidence="4" key="2">
    <citation type="journal article" date="2024" name="Plant">
        <title>Genomic evolution and insights into agronomic trait innovations of Sesamum species.</title>
        <authorList>
            <person name="Miao H."/>
            <person name="Wang L."/>
            <person name="Qu L."/>
            <person name="Liu H."/>
            <person name="Sun Y."/>
            <person name="Le M."/>
            <person name="Wang Q."/>
            <person name="Wei S."/>
            <person name="Zheng Y."/>
            <person name="Lin W."/>
            <person name="Duan Y."/>
            <person name="Cao H."/>
            <person name="Xiong S."/>
            <person name="Wang X."/>
            <person name="Wei L."/>
            <person name="Li C."/>
            <person name="Ma Q."/>
            <person name="Ju M."/>
            <person name="Zhao R."/>
            <person name="Li G."/>
            <person name="Mu C."/>
            <person name="Tian Q."/>
            <person name="Mei H."/>
            <person name="Zhang T."/>
            <person name="Gao T."/>
            <person name="Zhang H."/>
        </authorList>
    </citation>
    <scope>NUCLEOTIDE SEQUENCE</scope>
    <source>
        <strain evidence="4">G02</strain>
    </source>
</reference>
<dbReference type="PANTHER" id="PTHR12215">
    <property type="entry name" value="PHOSPHOPANTETHEINE TRANSFERASE"/>
    <property type="match status" value="1"/>
</dbReference>
<comment type="caution">
    <text evidence="4">The sequence shown here is derived from an EMBL/GenBank/DDBJ whole genome shotgun (WGS) entry which is preliminary data.</text>
</comment>
<dbReference type="GO" id="GO:0000287">
    <property type="term" value="F:magnesium ion binding"/>
    <property type="evidence" value="ECO:0007669"/>
    <property type="project" value="InterPro"/>
</dbReference>
<organism evidence="4">
    <name type="scientific">Sesamum radiatum</name>
    <name type="common">Black benniseed</name>
    <dbReference type="NCBI Taxonomy" id="300843"/>
    <lineage>
        <taxon>Eukaryota</taxon>
        <taxon>Viridiplantae</taxon>
        <taxon>Streptophyta</taxon>
        <taxon>Embryophyta</taxon>
        <taxon>Tracheophyta</taxon>
        <taxon>Spermatophyta</taxon>
        <taxon>Magnoliopsida</taxon>
        <taxon>eudicotyledons</taxon>
        <taxon>Gunneridae</taxon>
        <taxon>Pentapetalae</taxon>
        <taxon>asterids</taxon>
        <taxon>lamiids</taxon>
        <taxon>Lamiales</taxon>
        <taxon>Pedaliaceae</taxon>
        <taxon>Sesamum</taxon>
    </lineage>
</organism>
<reference evidence="4" key="1">
    <citation type="submission" date="2020-06" db="EMBL/GenBank/DDBJ databases">
        <authorList>
            <person name="Li T."/>
            <person name="Hu X."/>
            <person name="Zhang T."/>
            <person name="Song X."/>
            <person name="Zhang H."/>
            <person name="Dai N."/>
            <person name="Sheng W."/>
            <person name="Hou X."/>
            <person name="Wei L."/>
        </authorList>
    </citation>
    <scope>NUCLEOTIDE SEQUENCE</scope>
    <source>
        <strain evidence="4">G02</strain>
        <tissue evidence="4">Leaf</tissue>
    </source>
</reference>
<dbReference type="PANTHER" id="PTHR12215:SF15">
    <property type="entry name" value="4'-PHOSPHOPANTETHEINYL TRANSFERASE SUPERFAMILY-RELATED"/>
    <property type="match status" value="1"/>
</dbReference>